<dbReference type="SUPFAM" id="SSF69765">
    <property type="entry name" value="IpsF-like"/>
    <property type="match status" value="1"/>
</dbReference>
<dbReference type="EMBL" id="PKMF04000652">
    <property type="protein sequence ID" value="KAK7822874.1"/>
    <property type="molecule type" value="Genomic_DNA"/>
</dbReference>
<dbReference type="InterPro" id="IPR036571">
    <property type="entry name" value="MECDP_synthase_sf"/>
</dbReference>
<name>A0AAW0J7Q6_QUESU</name>
<comment type="caution">
    <text evidence="2">The sequence shown here is derived from an EMBL/GenBank/DDBJ whole genome shotgun (WGS) entry which is preliminary data.</text>
</comment>
<dbReference type="Proteomes" id="UP000237347">
    <property type="component" value="Unassembled WGS sequence"/>
</dbReference>
<proteinExistence type="predicted"/>
<accession>A0AAW0J7Q6</accession>
<dbReference type="PANTHER" id="PTHR43181">
    <property type="entry name" value="2-C-METHYL-D-ERYTHRITOL 2,4-CYCLODIPHOSPHATE SYNTHASE, CHLOROPLASTIC"/>
    <property type="match status" value="1"/>
</dbReference>
<keyword evidence="3" id="KW-1185">Reference proteome</keyword>
<dbReference type="InterPro" id="IPR003526">
    <property type="entry name" value="MECDP_synthase"/>
</dbReference>
<protein>
    <submittedName>
        <fullName evidence="2">2-c-methyl-d-erythritol 2</fullName>
    </submittedName>
</protein>
<dbReference type="AlphaFoldDB" id="A0AAW0J7Q6"/>
<dbReference type="GO" id="GO:0008685">
    <property type="term" value="F:2-C-methyl-D-erythritol 2,4-cyclodiphosphate synthase activity"/>
    <property type="evidence" value="ECO:0007669"/>
    <property type="project" value="InterPro"/>
</dbReference>
<dbReference type="Pfam" id="PF02542">
    <property type="entry name" value="YgbB"/>
    <property type="match status" value="1"/>
</dbReference>
<reference evidence="2 3" key="1">
    <citation type="journal article" date="2018" name="Sci. Data">
        <title>The draft genome sequence of cork oak.</title>
        <authorList>
            <person name="Ramos A.M."/>
            <person name="Usie A."/>
            <person name="Barbosa P."/>
            <person name="Barros P.M."/>
            <person name="Capote T."/>
            <person name="Chaves I."/>
            <person name="Simoes F."/>
            <person name="Abreu I."/>
            <person name="Carrasquinho I."/>
            <person name="Faro C."/>
            <person name="Guimaraes J.B."/>
            <person name="Mendonca D."/>
            <person name="Nobrega F."/>
            <person name="Rodrigues L."/>
            <person name="Saibo N.J.M."/>
            <person name="Varela M.C."/>
            <person name="Egas C."/>
            <person name="Matos J."/>
            <person name="Miguel C.M."/>
            <person name="Oliveira M.M."/>
            <person name="Ricardo C.P."/>
            <person name="Goncalves S."/>
        </authorList>
    </citation>
    <scope>NUCLEOTIDE SEQUENCE [LARGE SCALE GENOMIC DNA]</scope>
    <source>
        <strain evidence="3">cv. HL8</strain>
    </source>
</reference>
<dbReference type="Gene3D" id="3.30.1330.50">
    <property type="entry name" value="2-C-methyl-D-erythritol 2,4-cyclodiphosphate synthase"/>
    <property type="match status" value="1"/>
</dbReference>
<dbReference type="PANTHER" id="PTHR43181:SF1">
    <property type="entry name" value="2-C-METHYL-D-ERYTHRITOL 2,4-CYCLODIPHOSPHATE SYNTHASE, CHLOROPLASTIC"/>
    <property type="match status" value="1"/>
</dbReference>
<evidence type="ECO:0000313" key="3">
    <source>
        <dbReference type="Proteomes" id="UP000237347"/>
    </source>
</evidence>
<evidence type="ECO:0000313" key="2">
    <source>
        <dbReference type="EMBL" id="KAK7822874.1"/>
    </source>
</evidence>
<feature type="domain" description="2-C-methyl-D-erythritol 2,4-cyclodiphosphate synthase" evidence="1">
    <location>
        <begin position="2"/>
        <end position="51"/>
    </location>
</feature>
<gene>
    <name evidence="2" type="primary">ISPF</name>
    <name evidence="2" type="ORF">CFP56_036017</name>
</gene>
<organism evidence="2 3">
    <name type="scientific">Quercus suber</name>
    <name type="common">Cork oak</name>
    <dbReference type="NCBI Taxonomy" id="58331"/>
    <lineage>
        <taxon>Eukaryota</taxon>
        <taxon>Viridiplantae</taxon>
        <taxon>Streptophyta</taxon>
        <taxon>Embryophyta</taxon>
        <taxon>Tracheophyta</taxon>
        <taxon>Spermatophyta</taxon>
        <taxon>Magnoliopsida</taxon>
        <taxon>eudicotyledons</taxon>
        <taxon>Gunneridae</taxon>
        <taxon>Pentapetalae</taxon>
        <taxon>rosids</taxon>
        <taxon>fabids</taxon>
        <taxon>Fagales</taxon>
        <taxon>Fagaceae</taxon>
        <taxon>Quercus</taxon>
    </lineage>
</organism>
<sequence length="115" mass="13206">MHEASYELGILDVTLIIQRSKVSPHKEVIKANLSTLLGADPAVVNLKQKLMRRLIAFWRIGLLVLTLGYSYEEIEMGQASIIYIYIYITETLRGKTRGFAKDTFYAKIIELFSHR</sequence>
<evidence type="ECO:0000259" key="1">
    <source>
        <dbReference type="Pfam" id="PF02542"/>
    </source>
</evidence>
<dbReference type="GO" id="GO:0016114">
    <property type="term" value="P:terpenoid biosynthetic process"/>
    <property type="evidence" value="ECO:0007669"/>
    <property type="project" value="InterPro"/>
</dbReference>